<sequence length="103" mass="10899">MAPVLQGTWAAPKGTPILPEPRRGAACDGLRAPSTSAVEECTSWSIIALRLKTLASHKRPNVTGLCMRHSRVEPPRMGWLGGASPHTLPDCPVCFGAAGSWVV</sequence>
<dbReference type="Proteomes" id="UP000027195">
    <property type="component" value="Unassembled WGS sequence"/>
</dbReference>
<organism evidence="2 3">
    <name type="scientific">Botryobasidium botryosum (strain FD-172 SS1)</name>
    <dbReference type="NCBI Taxonomy" id="930990"/>
    <lineage>
        <taxon>Eukaryota</taxon>
        <taxon>Fungi</taxon>
        <taxon>Dikarya</taxon>
        <taxon>Basidiomycota</taxon>
        <taxon>Agaricomycotina</taxon>
        <taxon>Agaricomycetes</taxon>
        <taxon>Cantharellales</taxon>
        <taxon>Botryobasidiaceae</taxon>
        <taxon>Botryobasidium</taxon>
    </lineage>
</organism>
<gene>
    <name evidence="2" type="ORF">BOTBODRAFT_28601</name>
</gene>
<name>A0A067MTN3_BOTB1</name>
<evidence type="ECO:0000313" key="2">
    <source>
        <dbReference type="EMBL" id="KDQ19108.1"/>
    </source>
</evidence>
<reference evidence="3" key="1">
    <citation type="journal article" date="2014" name="Proc. Natl. Acad. Sci. U.S.A.">
        <title>Extensive sampling of basidiomycete genomes demonstrates inadequacy of the white-rot/brown-rot paradigm for wood decay fungi.</title>
        <authorList>
            <person name="Riley R."/>
            <person name="Salamov A.A."/>
            <person name="Brown D.W."/>
            <person name="Nagy L.G."/>
            <person name="Floudas D."/>
            <person name="Held B.W."/>
            <person name="Levasseur A."/>
            <person name="Lombard V."/>
            <person name="Morin E."/>
            <person name="Otillar R."/>
            <person name="Lindquist E.A."/>
            <person name="Sun H."/>
            <person name="LaButti K.M."/>
            <person name="Schmutz J."/>
            <person name="Jabbour D."/>
            <person name="Luo H."/>
            <person name="Baker S.E."/>
            <person name="Pisabarro A.G."/>
            <person name="Walton J.D."/>
            <person name="Blanchette R.A."/>
            <person name="Henrissat B."/>
            <person name="Martin F."/>
            <person name="Cullen D."/>
            <person name="Hibbett D.S."/>
            <person name="Grigoriev I.V."/>
        </authorList>
    </citation>
    <scope>NUCLEOTIDE SEQUENCE [LARGE SCALE GENOMIC DNA]</scope>
    <source>
        <strain evidence="3">FD-172 SS1</strain>
    </source>
</reference>
<accession>A0A067MTN3</accession>
<keyword evidence="3" id="KW-1185">Reference proteome</keyword>
<evidence type="ECO:0000313" key="3">
    <source>
        <dbReference type="Proteomes" id="UP000027195"/>
    </source>
</evidence>
<protein>
    <submittedName>
        <fullName evidence="2">Uncharacterized protein</fullName>
    </submittedName>
</protein>
<dbReference type="AlphaFoldDB" id="A0A067MTN3"/>
<evidence type="ECO:0000256" key="1">
    <source>
        <dbReference type="SAM" id="MobiDB-lite"/>
    </source>
</evidence>
<dbReference type="InParanoid" id="A0A067MTN3"/>
<feature type="region of interest" description="Disordered" evidence="1">
    <location>
        <begin position="1"/>
        <end position="24"/>
    </location>
</feature>
<dbReference type="HOGENOM" id="CLU_2263317_0_0_1"/>
<dbReference type="EMBL" id="KL198020">
    <property type="protein sequence ID" value="KDQ19108.1"/>
    <property type="molecule type" value="Genomic_DNA"/>
</dbReference>
<proteinExistence type="predicted"/>